<dbReference type="FunFam" id="1.10.10.60:FF:000007">
    <property type="entry name" value="Two-component response regulator"/>
    <property type="match status" value="1"/>
</dbReference>
<organism evidence="6">
    <name type="scientific">Nicotiana tabacum</name>
    <name type="common">Common tobacco</name>
    <dbReference type="NCBI Taxonomy" id="4097"/>
    <lineage>
        <taxon>Eukaryota</taxon>
        <taxon>Viridiplantae</taxon>
        <taxon>Streptophyta</taxon>
        <taxon>Embryophyta</taxon>
        <taxon>Tracheophyta</taxon>
        <taxon>Spermatophyta</taxon>
        <taxon>Magnoliopsida</taxon>
        <taxon>eudicotyledons</taxon>
        <taxon>Gunneridae</taxon>
        <taxon>Pentapetalae</taxon>
        <taxon>asterids</taxon>
        <taxon>lamiids</taxon>
        <taxon>Solanales</taxon>
        <taxon>Solanaceae</taxon>
        <taxon>Nicotianoideae</taxon>
        <taxon>Nicotianeae</taxon>
        <taxon>Nicotiana</taxon>
    </lineage>
</organism>
<dbReference type="STRING" id="4097.A0A1S4DJ92"/>
<dbReference type="InterPro" id="IPR017930">
    <property type="entry name" value="Myb_dom"/>
</dbReference>
<keyword evidence="2" id="KW-0805">Transcription regulation</keyword>
<dbReference type="PROSITE" id="PS51294">
    <property type="entry name" value="HTH_MYB"/>
    <property type="match status" value="1"/>
</dbReference>
<evidence type="ECO:0000256" key="2">
    <source>
        <dbReference type="ARBA" id="ARBA00023015"/>
    </source>
</evidence>
<feature type="domain" description="HTH myb-type" evidence="5">
    <location>
        <begin position="91"/>
        <end position="144"/>
    </location>
</feature>
<dbReference type="InterPro" id="IPR001005">
    <property type="entry name" value="SANT/Myb"/>
</dbReference>
<dbReference type="NCBIfam" id="TIGR01557">
    <property type="entry name" value="myb_SHAQKYF"/>
    <property type="match status" value="1"/>
</dbReference>
<keyword evidence="3" id="KW-0804">Transcription</keyword>
<dbReference type="AlphaFoldDB" id="A0A1S4DJ92"/>
<dbReference type="InterPro" id="IPR006447">
    <property type="entry name" value="Myb_dom_plants"/>
</dbReference>
<evidence type="ECO:0000259" key="5">
    <source>
        <dbReference type="PROSITE" id="PS51294"/>
    </source>
</evidence>
<accession>A0A1S4DJ92</accession>
<dbReference type="GO" id="GO:0010597">
    <property type="term" value="P:green leaf volatile biosynthetic process"/>
    <property type="evidence" value="ECO:0007669"/>
    <property type="project" value="UniProtKB-ARBA"/>
</dbReference>
<dbReference type="InterPro" id="IPR009057">
    <property type="entry name" value="Homeodomain-like_sf"/>
</dbReference>
<name>A0A1S4DJ92_TOBAC</name>
<dbReference type="PANTHER" id="PTHR31499">
    <property type="entry name" value="MYB FAMILY TRANSCRIPTION FACTOR PHL11"/>
    <property type="match status" value="1"/>
</dbReference>
<protein>
    <recommendedName>
        <fullName evidence="5">HTH myb-type domain-containing protein</fullName>
    </recommendedName>
</protein>
<evidence type="ECO:0000256" key="4">
    <source>
        <dbReference type="ARBA" id="ARBA00023242"/>
    </source>
</evidence>
<dbReference type="Pfam" id="PF00249">
    <property type="entry name" value="Myb_DNA-binding"/>
    <property type="match status" value="1"/>
</dbReference>
<proteinExistence type="predicted"/>
<dbReference type="Gene3D" id="1.10.10.60">
    <property type="entry name" value="Homeodomain-like"/>
    <property type="match status" value="1"/>
</dbReference>
<dbReference type="PANTHER" id="PTHR31499:SF67">
    <property type="entry name" value="TRANSCRIPTION FACTOR KAN3-RELATED"/>
    <property type="match status" value="1"/>
</dbReference>
<comment type="subcellular location">
    <subcellularLocation>
        <location evidence="1">Nucleus</location>
    </subcellularLocation>
</comment>
<dbReference type="SUPFAM" id="SSF46689">
    <property type="entry name" value="Homeodomain-like"/>
    <property type="match status" value="1"/>
</dbReference>
<dbReference type="PaxDb" id="4097-A0A1S4DJ92"/>
<dbReference type="OrthoDB" id="60033at2759"/>
<dbReference type="KEGG" id="nta:107830405"/>
<dbReference type="RefSeq" id="XP_016513437.1">
    <property type="nucleotide sequence ID" value="XM_016657951.1"/>
</dbReference>
<evidence type="ECO:0000256" key="1">
    <source>
        <dbReference type="ARBA" id="ARBA00004123"/>
    </source>
</evidence>
<dbReference type="GO" id="GO:0003700">
    <property type="term" value="F:DNA-binding transcription factor activity"/>
    <property type="evidence" value="ECO:0007669"/>
    <property type="project" value="InterPro"/>
</dbReference>
<keyword evidence="4" id="KW-0539">Nucleus</keyword>
<reference evidence="6" key="1">
    <citation type="submission" date="2025-08" db="UniProtKB">
        <authorList>
            <consortium name="RefSeq"/>
        </authorList>
    </citation>
    <scope>IDENTIFICATION</scope>
</reference>
<gene>
    <name evidence="6" type="primary">LOC107830405</name>
</gene>
<dbReference type="SMR" id="A0A1S4DJ92"/>
<dbReference type="InterPro" id="IPR046955">
    <property type="entry name" value="PHR1-like"/>
</dbReference>
<sequence length="256" mass="29525">MLPLVPFAMNDNARQYRRIPILDRHFQEPLNPLPLNNVPALANQNHQPLIFYGGMNVMNNDHDNHLRFFDGNVPHVEQEVDQPRLVKPRMKWTEELHERFVNAVAELGGAWEAKPRAIKRKMQVRALTLYHIKSHLQKYRMAQEPDDARRKPMKKLSLEERQQKLLHEVEEQMKKVATKFQTMLPFEDQAGSSKFVPMLTQFPSIPLAPPPADVYIPQPPTEAANEHVLPGIEDMVAQSIAENSVEDFLRALELAP</sequence>
<dbReference type="GO" id="GO:0000976">
    <property type="term" value="F:transcription cis-regulatory region binding"/>
    <property type="evidence" value="ECO:0007669"/>
    <property type="project" value="UniProtKB-ARBA"/>
</dbReference>
<evidence type="ECO:0000256" key="3">
    <source>
        <dbReference type="ARBA" id="ARBA00023163"/>
    </source>
</evidence>
<evidence type="ECO:0000313" key="6">
    <source>
        <dbReference type="RefSeq" id="XP_016513437.1"/>
    </source>
</evidence>
<dbReference type="GO" id="GO:0005634">
    <property type="term" value="C:nucleus"/>
    <property type="evidence" value="ECO:0007669"/>
    <property type="project" value="UniProtKB-SubCell"/>
</dbReference>